<reference evidence="1" key="1">
    <citation type="journal article" date="2015" name="Nature">
        <title>Complex archaea that bridge the gap between prokaryotes and eukaryotes.</title>
        <authorList>
            <person name="Spang A."/>
            <person name="Saw J.H."/>
            <person name="Jorgensen S.L."/>
            <person name="Zaremba-Niedzwiedzka K."/>
            <person name="Martijn J."/>
            <person name="Lind A.E."/>
            <person name="van Eijk R."/>
            <person name="Schleper C."/>
            <person name="Guy L."/>
            <person name="Ettema T.J."/>
        </authorList>
    </citation>
    <scope>NUCLEOTIDE SEQUENCE</scope>
</reference>
<comment type="caution">
    <text evidence="1">The sequence shown here is derived from an EMBL/GenBank/DDBJ whole genome shotgun (WGS) entry which is preliminary data.</text>
</comment>
<evidence type="ECO:0000313" key="1">
    <source>
        <dbReference type="EMBL" id="KKK97167.1"/>
    </source>
</evidence>
<organism evidence="1">
    <name type="scientific">marine sediment metagenome</name>
    <dbReference type="NCBI Taxonomy" id="412755"/>
    <lineage>
        <taxon>unclassified sequences</taxon>
        <taxon>metagenomes</taxon>
        <taxon>ecological metagenomes</taxon>
    </lineage>
</organism>
<dbReference type="EMBL" id="LAZR01046170">
    <property type="protein sequence ID" value="KKK97167.1"/>
    <property type="molecule type" value="Genomic_DNA"/>
</dbReference>
<accession>A0A0F8ZTG8</accession>
<protein>
    <submittedName>
        <fullName evidence="1">Uncharacterized protein</fullName>
    </submittedName>
</protein>
<sequence>MSNIGVIRFNGGEGTPLIDVRSDIDKYAGLCRRLENYFPLIHGPAERRPGTRFVKIAKEV</sequence>
<name>A0A0F8ZTG8_9ZZZZ</name>
<gene>
    <name evidence="1" type="ORF">LCGC14_2655460</name>
</gene>
<proteinExistence type="predicted"/>
<dbReference type="AlphaFoldDB" id="A0A0F8ZTG8"/>